<dbReference type="Gene3D" id="3.40.50.1240">
    <property type="entry name" value="Phosphoglycerate mutase-like"/>
    <property type="match status" value="1"/>
</dbReference>
<comment type="caution">
    <text evidence="2">The sequence shown here is derived from an EMBL/GenBank/DDBJ whole genome shotgun (WGS) entry which is preliminary data.</text>
</comment>
<gene>
    <name evidence="2" type="ORF">QE109_03625</name>
</gene>
<evidence type="ECO:0000256" key="1">
    <source>
        <dbReference type="ARBA" id="ARBA00022801"/>
    </source>
</evidence>
<dbReference type="InterPro" id="IPR001345">
    <property type="entry name" value="PG/BPGM_mutase_AS"/>
</dbReference>
<reference evidence="2 3" key="1">
    <citation type="submission" date="2023-04" db="EMBL/GenBank/DDBJ databases">
        <title>Fusibacter bizertensis strain WBS, isolated from littoral bottom sediments of the Arctic seas - biochemical and genomic analysis.</title>
        <authorList>
            <person name="Brioukhanov A.L."/>
        </authorList>
    </citation>
    <scope>NUCLEOTIDE SEQUENCE [LARGE SCALE GENOMIC DNA]</scope>
    <source>
        <strain evidence="2 3">WBS</strain>
    </source>
</reference>
<dbReference type="InterPro" id="IPR051695">
    <property type="entry name" value="Phosphoglycerate_Mutase"/>
</dbReference>
<organism evidence="2 3">
    <name type="scientific">Fusibacter bizertensis</name>
    <dbReference type="NCBI Taxonomy" id="1488331"/>
    <lineage>
        <taxon>Bacteria</taxon>
        <taxon>Bacillati</taxon>
        <taxon>Bacillota</taxon>
        <taxon>Clostridia</taxon>
        <taxon>Eubacteriales</taxon>
        <taxon>Eubacteriales Family XII. Incertae Sedis</taxon>
        <taxon>Fusibacter</taxon>
    </lineage>
</organism>
<keyword evidence="3" id="KW-1185">Reference proteome</keyword>
<protein>
    <submittedName>
        <fullName evidence="2">Histidine phosphatase family protein</fullName>
        <ecNumber evidence="2">3.1.3.-</ecNumber>
    </submittedName>
</protein>
<dbReference type="PANTHER" id="PTHR46517:SF1">
    <property type="entry name" value="FRUCTOSE-2,6-BISPHOSPHATASE TIGAR"/>
    <property type="match status" value="1"/>
</dbReference>
<evidence type="ECO:0000313" key="3">
    <source>
        <dbReference type="Proteomes" id="UP001158045"/>
    </source>
</evidence>
<dbReference type="Proteomes" id="UP001158045">
    <property type="component" value="Unassembled WGS sequence"/>
</dbReference>
<dbReference type="EMBL" id="JARYZI010000002">
    <property type="protein sequence ID" value="MDH8677221.1"/>
    <property type="molecule type" value="Genomic_DNA"/>
</dbReference>
<proteinExistence type="predicted"/>
<dbReference type="InterPro" id="IPR013078">
    <property type="entry name" value="His_Pase_superF_clade-1"/>
</dbReference>
<dbReference type="SUPFAM" id="SSF53254">
    <property type="entry name" value="Phosphoglycerate mutase-like"/>
    <property type="match status" value="1"/>
</dbReference>
<name>A0ABT6N9Z0_9FIRM</name>
<sequence length="198" mass="22462">MEIYLIRHGETTANVEKRFAGVLDVPLTEKGIGQAVLAGEKLKDVQFDAFYCSNLYRAHETAKIIGKHQAIVPSPLESLQEMNFGIWEGKKMEEIQSESGELLNQWFAEFENFKVPEGESVKEMFERVTNAYKKIIEPFSLDSDVKIAIVAHGGVIQSLLSFLCFGDNTGYWKFRIENCGINRLEYVMGYPVVRGINQ</sequence>
<dbReference type="SMART" id="SM00855">
    <property type="entry name" value="PGAM"/>
    <property type="match status" value="1"/>
</dbReference>
<dbReference type="PANTHER" id="PTHR46517">
    <property type="entry name" value="FRUCTOSE-2,6-BISPHOSPHATASE TIGAR"/>
    <property type="match status" value="1"/>
</dbReference>
<accession>A0ABT6N9Z0</accession>
<dbReference type="RefSeq" id="WP_281093033.1">
    <property type="nucleotide sequence ID" value="NZ_JARYZI010000002.1"/>
</dbReference>
<evidence type="ECO:0000313" key="2">
    <source>
        <dbReference type="EMBL" id="MDH8677221.1"/>
    </source>
</evidence>
<dbReference type="PIRSF" id="PIRSF000709">
    <property type="entry name" value="6PFK_2-Ptase"/>
    <property type="match status" value="1"/>
</dbReference>
<dbReference type="Pfam" id="PF00300">
    <property type="entry name" value="His_Phos_1"/>
    <property type="match status" value="1"/>
</dbReference>
<dbReference type="InterPro" id="IPR029033">
    <property type="entry name" value="His_PPase_superfam"/>
</dbReference>
<dbReference type="CDD" id="cd07067">
    <property type="entry name" value="HP_PGM_like"/>
    <property type="match status" value="1"/>
</dbReference>
<keyword evidence="1 2" id="KW-0378">Hydrolase</keyword>
<dbReference type="GO" id="GO:0016787">
    <property type="term" value="F:hydrolase activity"/>
    <property type="evidence" value="ECO:0007669"/>
    <property type="project" value="UniProtKB-KW"/>
</dbReference>
<dbReference type="PROSITE" id="PS00175">
    <property type="entry name" value="PG_MUTASE"/>
    <property type="match status" value="1"/>
</dbReference>
<dbReference type="EC" id="3.1.3.-" evidence="2"/>